<dbReference type="InterPro" id="IPR050742">
    <property type="entry name" value="Helicase_Restrict-Modif_Enz"/>
</dbReference>
<evidence type="ECO:0000313" key="5">
    <source>
        <dbReference type="Proteomes" id="UP000053890"/>
    </source>
</evidence>
<dbReference type="GO" id="GO:0000403">
    <property type="term" value="F:Y-form DNA binding"/>
    <property type="evidence" value="ECO:0007669"/>
    <property type="project" value="TreeGrafter"/>
</dbReference>
<dbReference type="InterPro" id="IPR027417">
    <property type="entry name" value="P-loop_NTPase"/>
</dbReference>
<feature type="non-terminal residue" evidence="4">
    <location>
        <position position="427"/>
    </location>
</feature>
<keyword evidence="5" id="KW-1185">Reference proteome</keyword>
<name>A0A0P9ITI0_RHOGW</name>
<keyword evidence="1" id="KW-0067">ATP-binding</keyword>
<dbReference type="OrthoDB" id="270584at2759"/>
<dbReference type="PANTHER" id="PTHR47396:SF1">
    <property type="entry name" value="ATP-DEPENDENT HELICASE IRC3-RELATED"/>
    <property type="match status" value="1"/>
</dbReference>
<keyword evidence="1" id="KW-0378">Hydrolase</keyword>
<evidence type="ECO:0000259" key="3">
    <source>
        <dbReference type="PROSITE" id="PS51192"/>
    </source>
</evidence>
<keyword evidence="1" id="KW-0547">Nucleotide-binding</keyword>
<keyword evidence="1" id="KW-0347">Helicase</keyword>
<dbReference type="GeneID" id="28975297"/>
<dbReference type="AlphaFoldDB" id="A0A0P9ITI0"/>
<evidence type="ECO:0000313" key="4">
    <source>
        <dbReference type="EMBL" id="KPV72707.1"/>
    </source>
</evidence>
<dbReference type="GO" id="GO:0005759">
    <property type="term" value="C:mitochondrial matrix"/>
    <property type="evidence" value="ECO:0007669"/>
    <property type="project" value="TreeGrafter"/>
</dbReference>
<accession>A0A0P9ITI0</accession>
<organism evidence="4 5">
    <name type="scientific">Rhodotorula graminis (strain WP1)</name>
    <dbReference type="NCBI Taxonomy" id="578459"/>
    <lineage>
        <taxon>Eukaryota</taxon>
        <taxon>Fungi</taxon>
        <taxon>Dikarya</taxon>
        <taxon>Basidiomycota</taxon>
        <taxon>Pucciniomycotina</taxon>
        <taxon>Microbotryomycetes</taxon>
        <taxon>Sporidiobolales</taxon>
        <taxon>Sporidiobolaceae</taxon>
        <taxon>Rhodotorula</taxon>
    </lineage>
</organism>
<feature type="compositionally biased region" description="Low complexity" evidence="2">
    <location>
        <begin position="76"/>
        <end position="87"/>
    </location>
</feature>
<dbReference type="GO" id="GO:0016787">
    <property type="term" value="F:hydrolase activity"/>
    <property type="evidence" value="ECO:0007669"/>
    <property type="project" value="InterPro"/>
</dbReference>
<feature type="region of interest" description="Disordered" evidence="2">
    <location>
        <begin position="291"/>
        <end position="318"/>
    </location>
</feature>
<proteinExistence type="predicted"/>
<dbReference type="PANTHER" id="PTHR47396">
    <property type="entry name" value="TYPE I RESTRICTION ENZYME ECOKI R PROTEIN"/>
    <property type="match status" value="1"/>
</dbReference>
<dbReference type="EMBL" id="KQ474086">
    <property type="protein sequence ID" value="KPV72707.1"/>
    <property type="molecule type" value="Genomic_DNA"/>
</dbReference>
<dbReference type="GO" id="GO:0070125">
    <property type="term" value="P:mitochondrial translational elongation"/>
    <property type="evidence" value="ECO:0007669"/>
    <property type="project" value="TreeGrafter"/>
</dbReference>
<dbReference type="SUPFAM" id="SSF52540">
    <property type="entry name" value="P-loop containing nucleoside triphosphate hydrolases"/>
    <property type="match status" value="1"/>
</dbReference>
<feature type="compositionally biased region" description="Low complexity" evidence="2">
    <location>
        <begin position="43"/>
        <end position="52"/>
    </location>
</feature>
<dbReference type="InterPro" id="IPR014001">
    <property type="entry name" value="Helicase_ATP-bd"/>
</dbReference>
<dbReference type="InterPro" id="IPR006935">
    <property type="entry name" value="Helicase/UvrB_N"/>
</dbReference>
<sequence length="427" mass="45604">MLNSAPTAVRTSLRSLRRRAEPSPASSWLRTSTLPRPLPPTPAACCAPPSTSFTRIPASTRPASTAARPRLEDDPPLSSSTLPSPSTTAPPTPLARSDIKLRPYQVDCIRAVLDELERGEFSRLGVSAPTGSGKTAIFTSLISHLPALVHPVSGEVATRVLVIVNSIQLATQTADAVKRAFPQLVVEVEQGRSLATGAADVTVCTFQTLARSSFARLEKFLPEHYKAVIVDEAHHAAAPSYLEILARFDSHVEHALGAAGVDTRRVEANEIAPAVDQAEHVTSTAYENDVEGEFLPPSDEGGASADGDGVPDSHLPSPSPLLANLDELGRMRVPLLAFTATWGRADGLALGKIFEKIVWHGEWLDMIRGNWLSQLEFTTVHLGSAVDMAQIDVSSSTGDFTAASLARSIDKDAVNKLAVNAWLENAR</sequence>
<dbReference type="GO" id="GO:0032042">
    <property type="term" value="P:mitochondrial DNA metabolic process"/>
    <property type="evidence" value="ECO:0007669"/>
    <property type="project" value="TreeGrafter"/>
</dbReference>
<gene>
    <name evidence="4" type="ORF">RHOBADRAFT_46753</name>
</gene>
<protein>
    <recommendedName>
        <fullName evidence="3">Helicase ATP-binding domain-containing protein</fullName>
    </recommendedName>
</protein>
<feature type="domain" description="Helicase ATP-binding" evidence="3">
    <location>
        <begin position="115"/>
        <end position="360"/>
    </location>
</feature>
<evidence type="ECO:0000256" key="1">
    <source>
        <dbReference type="ARBA" id="ARBA00022806"/>
    </source>
</evidence>
<dbReference type="STRING" id="578459.A0A0P9ITI0"/>
<feature type="compositionally biased region" description="Polar residues" evidence="2">
    <location>
        <begin position="1"/>
        <end position="14"/>
    </location>
</feature>
<evidence type="ECO:0000256" key="2">
    <source>
        <dbReference type="SAM" id="MobiDB-lite"/>
    </source>
</evidence>
<reference evidence="4 5" key="1">
    <citation type="journal article" date="2015" name="Front. Microbiol.">
        <title>Genome sequence of the plant growth promoting endophytic yeast Rhodotorula graminis WP1.</title>
        <authorList>
            <person name="Firrincieli A."/>
            <person name="Otillar R."/>
            <person name="Salamov A."/>
            <person name="Schmutz J."/>
            <person name="Khan Z."/>
            <person name="Redman R.S."/>
            <person name="Fleck N.D."/>
            <person name="Lindquist E."/>
            <person name="Grigoriev I.V."/>
            <person name="Doty S.L."/>
        </authorList>
    </citation>
    <scope>NUCLEOTIDE SEQUENCE [LARGE SCALE GENOMIC DNA]</scope>
    <source>
        <strain evidence="4 5">WP1</strain>
    </source>
</reference>
<dbReference type="Pfam" id="PF04851">
    <property type="entry name" value="ResIII"/>
    <property type="match status" value="1"/>
</dbReference>
<dbReference type="PROSITE" id="PS51192">
    <property type="entry name" value="HELICASE_ATP_BIND_1"/>
    <property type="match status" value="1"/>
</dbReference>
<dbReference type="GO" id="GO:0061749">
    <property type="term" value="F:forked DNA-dependent helicase activity"/>
    <property type="evidence" value="ECO:0007669"/>
    <property type="project" value="TreeGrafter"/>
</dbReference>
<dbReference type="Proteomes" id="UP000053890">
    <property type="component" value="Unassembled WGS sequence"/>
</dbReference>
<feature type="compositionally biased region" description="Low complexity" evidence="2">
    <location>
        <begin position="298"/>
        <end position="318"/>
    </location>
</feature>
<dbReference type="RefSeq" id="XP_018268756.1">
    <property type="nucleotide sequence ID" value="XM_018414849.1"/>
</dbReference>
<dbReference type="GO" id="GO:0005524">
    <property type="term" value="F:ATP binding"/>
    <property type="evidence" value="ECO:0007669"/>
    <property type="project" value="InterPro"/>
</dbReference>
<feature type="region of interest" description="Disordered" evidence="2">
    <location>
        <begin position="1"/>
        <end position="96"/>
    </location>
</feature>
<dbReference type="GO" id="GO:0036121">
    <property type="term" value="F:double-stranded DNA helicase activity"/>
    <property type="evidence" value="ECO:0007669"/>
    <property type="project" value="TreeGrafter"/>
</dbReference>
<dbReference type="Gene3D" id="3.40.50.300">
    <property type="entry name" value="P-loop containing nucleotide triphosphate hydrolases"/>
    <property type="match status" value="1"/>
</dbReference>
<dbReference type="SMART" id="SM00487">
    <property type="entry name" value="DEXDc"/>
    <property type="match status" value="1"/>
</dbReference>